<sequence>MLGFWVGIGAGLPLGCYFREKGISRRISQTFLIRRKKLDEFDNEAGEYYKNLQKGSSDPDDFERYIYGSVAKKGYKDEVDTHKQAAEKRLGEDFLQEVKALKR</sequence>
<dbReference type="AlphaFoldDB" id="A0AAD2D9G0"/>
<evidence type="ECO:0000313" key="1">
    <source>
        <dbReference type="EMBL" id="CAI2386089.1"/>
    </source>
</evidence>
<dbReference type="EMBL" id="CAMPGE010028572">
    <property type="protein sequence ID" value="CAI2386089.1"/>
    <property type="molecule type" value="Genomic_DNA"/>
</dbReference>
<keyword evidence="2" id="KW-1185">Reference proteome</keyword>
<accession>A0AAD2D9G0</accession>
<protein>
    <submittedName>
        <fullName evidence="1">Uncharacterized protein</fullName>
    </submittedName>
</protein>
<proteinExistence type="predicted"/>
<evidence type="ECO:0000313" key="2">
    <source>
        <dbReference type="Proteomes" id="UP001295684"/>
    </source>
</evidence>
<comment type="caution">
    <text evidence="1">The sequence shown here is derived from an EMBL/GenBank/DDBJ whole genome shotgun (WGS) entry which is preliminary data.</text>
</comment>
<reference evidence="1" key="1">
    <citation type="submission" date="2023-07" db="EMBL/GenBank/DDBJ databases">
        <authorList>
            <consortium name="AG Swart"/>
            <person name="Singh M."/>
            <person name="Singh A."/>
            <person name="Seah K."/>
            <person name="Emmerich C."/>
        </authorList>
    </citation>
    <scope>NUCLEOTIDE SEQUENCE</scope>
    <source>
        <strain evidence="1">DP1</strain>
    </source>
</reference>
<name>A0AAD2D9G0_EUPCR</name>
<gene>
    <name evidence="1" type="ORF">ECRASSUSDP1_LOCUS27691</name>
</gene>
<dbReference type="Proteomes" id="UP001295684">
    <property type="component" value="Unassembled WGS sequence"/>
</dbReference>
<organism evidence="1 2">
    <name type="scientific">Euplotes crassus</name>
    <dbReference type="NCBI Taxonomy" id="5936"/>
    <lineage>
        <taxon>Eukaryota</taxon>
        <taxon>Sar</taxon>
        <taxon>Alveolata</taxon>
        <taxon>Ciliophora</taxon>
        <taxon>Intramacronucleata</taxon>
        <taxon>Spirotrichea</taxon>
        <taxon>Hypotrichia</taxon>
        <taxon>Euplotida</taxon>
        <taxon>Euplotidae</taxon>
        <taxon>Moneuplotes</taxon>
    </lineage>
</organism>